<dbReference type="InterPro" id="IPR036291">
    <property type="entry name" value="NAD(P)-bd_dom_sf"/>
</dbReference>
<dbReference type="Proteomes" id="UP000654918">
    <property type="component" value="Unassembled WGS sequence"/>
</dbReference>
<sequence>MPNRETRYALITGCGTGGIGEALAHEFTARGVHAIATVLPPESGEHLSNAGITWFPLDVTQESSIMALKNFLLDITGGELDFLVNNAFGLGYTMTAIDTDIRCVQTMFDVNVFGPIRMVHHLHDMLIRSSGTVVNIGSIGGVVPYVYGSSYNATKAALAHWSNTLRVEMAPLE</sequence>
<evidence type="ECO:0000256" key="1">
    <source>
        <dbReference type="ARBA" id="ARBA00006484"/>
    </source>
</evidence>
<dbReference type="PANTHER" id="PTHR44169:SF3">
    <property type="entry name" value="SHORT-CHAIN DEHYDROGENASE SRDE"/>
    <property type="match status" value="1"/>
</dbReference>
<accession>A0A8H6NEG4</accession>
<evidence type="ECO:0000256" key="2">
    <source>
        <dbReference type="ARBA" id="ARBA00022857"/>
    </source>
</evidence>
<dbReference type="InterPro" id="IPR020904">
    <property type="entry name" value="Sc_DH/Rdtase_CS"/>
</dbReference>
<proteinExistence type="inferred from homology"/>
<gene>
    <name evidence="4" type="ORF">CPLU01_07847</name>
</gene>
<dbReference type="Pfam" id="PF00106">
    <property type="entry name" value="adh_short"/>
    <property type="match status" value="1"/>
</dbReference>
<dbReference type="Gene3D" id="3.40.50.720">
    <property type="entry name" value="NAD(P)-binding Rossmann-like Domain"/>
    <property type="match status" value="1"/>
</dbReference>
<organism evidence="4 5">
    <name type="scientific">Colletotrichum plurivorum</name>
    <dbReference type="NCBI Taxonomy" id="2175906"/>
    <lineage>
        <taxon>Eukaryota</taxon>
        <taxon>Fungi</taxon>
        <taxon>Dikarya</taxon>
        <taxon>Ascomycota</taxon>
        <taxon>Pezizomycotina</taxon>
        <taxon>Sordariomycetes</taxon>
        <taxon>Hypocreomycetidae</taxon>
        <taxon>Glomerellales</taxon>
        <taxon>Glomerellaceae</taxon>
        <taxon>Colletotrichum</taxon>
        <taxon>Colletotrichum orchidearum species complex</taxon>
    </lineage>
</organism>
<comment type="similarity">
    <text evidence="1">Belongs to the short-chain dehydrogenases/reductases (SDR) family.</text>
</comment>
<keyword evidence="3" id="KW-0560">Oxidoreductase</keyword>
<evidence type="ECO:0000313" key="5">
    <source>
        <dbReference type="Proteomes" id="UP000654918"/>
    </source>
</evidence>
<dbReference type="PROSITE" id="PS00061">
    <property type="entry name" value="ADH_SHORT"/>
    <property type="match status" value="1"/>
</dbReference>
<name>A0A8H6NEG4_9PEZI</name>
<reference evidence="4" key="1">
    <citation type="journal article" date="2020" name="Phytopathology">
        <title>Genome Sequence Resources of Colletotrichum truncatum, C. plurivorum, C. musicola, and C. sojae: Four Species Pathogenic to Soybean (Glycine max).</title>
        <authorList>
            <person name="Rogerio F."/>
            <person name="Boufleur T.R."/>
            <person name="Ciampi-Guillardi M."/>
            <person name="Sukno S.A."/>
            <person name="Thon M.R."/>
            <person name="Massola Junior N.S."/>
            <person name="Baroncelli R."/>
        </authorList>
    </citation>
    <scope>NUCLEOTIDE SEQUENCE</scope>
    <source>
        <strain evidence="4">LFN00145</strain>
    </source>
</reference>
<dbReference type="GO" id="GO:0005783">
    <property type="term" value="C:endoplasmic reticulum"/>
    <property type="evidence" value="ECO:0007669"/>
    <property type="project" value="TreeGrafter"/>
</dbReference>
<dbReference type="GO" id="GO:0006654">
    <property type="term" value="P:phosphatidic acid biosynthetic process"/>
    <property type="evidence" value="ECO:0007669"/>
    <property type="project" value="TreeGrafter"/>
</dbReference>
<dbReference type="GO" id="GO:0005811">
    <property type="term" value="C:lipid droplet"/>
    <property type="evidence" value="ECO:0007669"/>
    <property type="project" value="TreeGrafter"/>
</dbReference>
<dbReference type="PRINTS" id="PR00081">
    <property type="entry name" value="GDHRDH"/>
</dbReference>
<dbReference type="EMBL" id="WIGO01000106">
    <property type="protein sequence ID" value="KAF6829561.1"/>
    <property type="molecule type" value="Genomic_DNA"/>
</dbReference>
<dbReference type="GO" id="GO:0019433">
    <property type="term" value="P:triglyceride catabolic process"/>
    <property type="evidence" value="ECO:0007669"/>
    <property type="project" value="TreeGrafter"/>
</dbReference>
<dbReference type="PANTHER" id="PTHR44169">
    <property type="entry name" value="NADPH-DEPENDENT 1-ACYLDIHYDROXYACETONE PHOSPHATE REDUCTASE"/>
    <property type="match status" value="1"/>
</dbReference>
<dbReference type="GO" id="GO:0004806">
    <property type="term" value="F:triacylglycerol lipase activity"/>
    <property type="evidence" value="ECO:0007669"/>
    <property type="project" value="TreeGrafter"/>
</dbReference>
<dbReference type="PRINTS" id="PR00080">
    <property type="entry name" value="SDRFAMILY"/>
</dbReference>
<comment type="caution">
    <text evidence="4">The sequence shown here is derived from an EMBL/GenBank/DDBJ whole genome shotgun (WGS) entry which is preliminary data.</text>
</comment>
<evidence type="ECO:0000256" key="3">
    <source>
        <dbReference type="ARBA" id="ARBA00023002"/>
    </source>
</evidence>
<keyword evidence="2" id="KW-0521">NADP</keyword>
<keyword evidence="5" id="KW-1185">Reference proteome</keyword>
<dbReference type="AlphaFoldDB" id="A0A8H6NEG4"/>
<protein>
    <submittedName>
        <fullName evidence="4">NADPH-dependent 1-acyldihydroxyacetone phosphate reductase 2</fullName>
    </submittedName>
</protein>
<dbReference type="InterPro" id="IPR002347">
    <property type="entry name" value="SDR_fam"/>
</dbReference>
<dbReference type="GO" id="GO:0000140">
    <property type="term" value="F:acylglycerone-phosphate reductase (NADP+) activity"/>
    <property type="evidence" value="ECO:0007669"/>
    <property type="project" value="TreeGrafter"/>
</dbReference>
<dbReference type="SUPFAM" id="SSF51735">
    <property type="entry name" value="NAD(P)-binding Rossmann-fold domains"/>
    <property type="match status" value="1"/>
</dbReference>
<evidence type="ECO:0000313" key="4">
    <source>
        <dbReference type="EMBL" id="KAF6829561.1"/>
    </source>
</evidence>